<comment type="similarity">
    <text evidence="1">Belongs to the CutA family.</text>
</comment>
<comment type="caution">
    <text evidence="2">The sequence shown here is derived from an EMBL/GenBank/DDBJ whole genome shotgun (WGS) entry which is preliminary data.</text>
</comment>
<gene>
    <name evidence="2" type="ORF">LCGC14_0645710</name>
</gene>
<proteinExistence type="inferred from homology"/>
<dbReference type="PANTHER" id="PTHR23419:SF8">
    <property type="entry name" value="FI09726P"/>
    <property type="match status" value="1"/>
</dbReference>
<dbReference type="PANTHER" id="PTHR23419">
    <property type="entry name" value="DIVALENT CATION TOLERANCE CUTA-RELATED"/>
    <property type="match status" value="1"/>
</dbReference>
<dbReference type="InterPro" id="IPR011322">
    <property type="entry name" value="N-reg_PII-like_a/b"/>
</dbReference>
<accession>A0A0F9TJI1</accession>
<protein>
    <recommendedName>
        <fullName evidence="3">CutA1 divalent ion tolerance protein</fullName>
    </recommendedName>
</protein>
<dbReference type="SUPFAM" id="SSF54913">
    <property type="entry name" value="GlnB-like"/>
    <property type="match status" value="1"/>
</dbReference>
<evidence type="ECO:0000256" key="1">
    <source>
        <dbReference type="ARBA" id="ARBA00010169"/>
    </source>
</evidence>
<dbReference type="Pfam" id="PF03091">
    <property type="entry name" value="CutA1"/>
    <property type="match status" value="1"/>
</dbReference>
<dbReference type="InterPro" id="IPR015867">
    <property type="entry name" value="N-reg_PII/ATP_PRibTrfase_C"/>
</dbReference>
<dbReference type="InterPro" id="IPR004323">
    <property type="entry name" value="Ion_tolerance_CutA"/>
</dbReference>
<dbReference type="Gene3D" id="3.30.70.120">
    <property type="match status" value="1"/>
</dbReference>
<reference evidence="2" key="1">
    <citation type="journal article" date="2015" name="Nature">
        <title>Complex archaea that bridge the gap between prokaryotes and eukaryotes.</title>
        <authorList>
            <person name="Spang A."/>
            <person name="Saw J.H."/>
            <person name="Jorgensen S.L."/>
            <person name="Zaremba-Niedzwiedzka K."/>
            <person name="Martijn J."/>
            <person name="Lind A.E."/>
            <person name="van Eijk R."/>
            <person name="Schleper C."/>
            <person name="Guy L."/>
            <person name="Ettema T.J."/>
        </authorList>
    </citation>
    <scope>NUCLEOTIDE SEQUENCE</scope>
</reference>
<dbReference type="GO" id="GO:0010038">
    <property type="term" value="P:response to metal ion"/>
    <property type="evidence" value="ECO:0007669"/>
    <property type="project" value="InterPro"/>
</dbReference>
<dbReference type="EMBL" id="LAZR01001181">
    <property type="protein sequence ID" value="KKN49156.1"/>
    <property type="molecule type" value="Genomic_DNA"/>
</dbReference>
<sequence length="106" mass="12076">MTTHFKMIFTTCKDEAEARTLARALVEKKLAACVNILPNMGSIYMWEGEVAEATEAKLLIKTKSDKMNDVFLTIKELHSYEVPEIQVLEVSTGNLAYFNWMDEVLN</sequence>
<name>A0A0F9TJI1_9ZZZZ</name>
<organism evidence="2">
    <name type="scientific">marine sediment metagenome</name>
    <dbReference type="NCBI Taxonomy" id="412755"/>
    <lineage>
        <taxon>unclassified sequences</taxon>
        <taxon>metagenomes</taxon>
        <taxon>ecological metagenomes</taxon>
    </lineage>
</organism>
<evidence type="ECO:0000313" key="2">
    <source>
        <dbReference type="EMBL" id="KKN49156.1"/>
    </source>
</evidence>
<dbReference type="GO" id="GO:0005507">
    <property type="term" value="F:copper ion binding"/>
    <property type="evidence" value="ECO:0007669"/>
    <property type="project" value="TreeGrafter"/>
</dbReference>
<dbReference type="AlphaFoldDB" id="A0A0F9TJI1"/>
<evidence type="ECO:0008006" key="3">
    <source>
        <dbReference type="Google" id="ProtNLM"/>
    </source>
</evidence>